<feature type="transmembrane region" description="Helical" evidence="1">
    <location>
        <begin position="396"/>
        <end position="421"/>
    </location>
</feature>
<keyword evidence="1" id="KW-0472">Membrane</keyword>
<dbReference type="PANTHER" id="PTHR11161">
    <property type="entry name" value="O-ACYLTRANSFERASE"/>
    <property type="match status" value="1"/>
</dbReference>
<organism evidence="3 4">
    <name type="scientific">Phaedon cochleariae</name>
    <name type="common">Mustard beetle</name>
    <dbReference type="NCBI Taxonomy" id="80249"/>
    <lineage>
        <taxon>Eukaryota</taxon>
        <taxon>Metazoa</taxon>
        <taxon>Ecdysozoa</taxon>
        <taxon>Arthropoda</taxon>
        <taxon>Hexapoda</taxon>
        <taxon>Insecta</taxon>
        <taxon>Pterygota</taxon>
        <taxon>Neoptera</taxon>
        <taxon>Endopterygota</taxon>
        <taxon>Coleoptera</taxon>
        <taxon>Polyphaga</taxon>
        <taxon>Cucujiformia</taxon>
        <taxon>Chrysomeloidea</taxon>
        <taxon>Chrysomelidae</taxon>
        <taxon>Chrysomelinae</taxon>
        <taxon>Chrysomelini</taxon>
        <taxon>Phaedon</taxon>
    </lineage>
</organism>
<feature type="domain" description="Acyltransferase 3" evidence="2">
    <location>
        <begin position="171"/>
        <end position="554"/>
    </location>
</feature>
<feature type="transmembrane region" description="Helical" evidence="1">
    <location>
        <begin position="321"/>
        <end position="343"/>
    </location>
</feature>
<dbReference type="GO" id="GO:0016747">
    <property type="term" value="F:acyltransferase activity, transferring groups other than amino-acyl groups"/>
    <property type="evidence" value="ECO:0007669"/>
    <property type="project" value="InterPro"/>
</dbReference>
<name>A0A9P0GNC5_PHACE</name>
<protein>
    <recommendedName>
        <fullName evidence="2">Acyltransferase 3 domain-containing protein</fullName>
    </recommendedName>
</protein>
<reference evidence="3" key="1">
    <citation type="submission" date="2022-01" db="EMBL/GenBank/DDBJ databases">
        <authorList>
            <person name="King R."/>
        </authorList>
    </citation>
    <scope>NUCLEOTIDE SEQUENCE</scope>
</reference>
<reference evidence="3" key="2">
    <citation type="submission" date="2022-10" db="EMBL/GenBank/DDBJ databases">
        <authorList>
            <consortium name="ENA_rothamsted_submissions"/>
            <consortium name="culmorum"/>
            <person name="King R."/>
        </authorList>
    </citation>
    <scope>NUCLEOTIDE SEQUENCE</scope>
</reference>
<feature type="transmembrane region" description="Helical" evidence="1">
    <location>
        <begin position="259"/>
        <end position="278"/>
    </location>
</feature>
<feature type="transmembrane region" description="Helical" evidence="1">
    <location>
        <begin position="433"/>
        <end position="453"/>
    </location>
</feature>
<dbReference type="OrthoDB" id="10265389at2759"/>
<keyword evidence="4" id="KW-1185">Reference proteome</keyword>
<dbReference type="Pfam" id="PF01757">
    <property type="entry name" value="Acyl_transf_3"/>
    <property type="match status" value="1"/>
</dbReference>
<evidence type="ECO:0000313" key="4">
    <source>
        <dbReference type="Proteomes" id="UP001153737"/>
    </source>
</evidence>
<feature type="transmembrane region" description="Helical" evidence="1">
    <location>
        <begin position="177"/>
        <end position="197"/>
    </location>
</feature>
<accession>A0A9P0GNC5</accession>
<dbReference type="InterPro" id="IPR002656">
    <property type="entry name" value="Acyl_transf_3_dom"/>
</dbReference>
<dbReference type="Proteomes" id="UP001153737">
    <property type="component" value="Chromosome 1"/>
</dbReference>
<feature type="transmembrane region" description="Helical" evidence="1">
    <location>
        <begin position="533"/>
        <end position="558"/>
    </location>
</feature>
<evidence type="ECO:0000256" key="1">
    <source>
        <dbReference type="SAM" id="Phobius"/>
    </source>
</evidence>
<proteinExistence type="predicted"/>
<dbReference type="PANTHER" id="PTHR11161:SF72">
    <property type="entry name" value="FI21449P1"/>
    <property type="match status" value="1"/>
</dbReference>
<evidence type="ECO:0000259" key="2">
    <source>
        <dbReference type="Pfam" id="PF01757"/>
    </source>
</evidence>
<evidence type="ECO:0000313" key="3">
    <source>
        <dbReference type="EMBL" id="CAH1116483.1"/>
    </source>
</evidence>
<feature type="transmembrane region" description="Helical" evidence="1">
    <location>
        <begin position="111"/>
        <end position="129"/>
    </location>
</feature>
<sequence length="595" mass="68584">MLPKLFQMDDYKECLKNDNTFCKVNAHLQPKNAGNEIWKSIQDSLKNQDHFDHSILHRGYCLNSQEARDVESVKRYSEYLTNREITNTNLTATIEVLACTDSHLTISSFDILFIIIVVIYGIFISIATYEDIRRKKTGNASLGFYKQFSLYQSWKKRVIPLKNDDSKKLKSIQGIRTYNFLLIVLVHTKMGFLFHYVENPDWVEEVKPLWHLLFTLYMFIVYTFTLISSWLLTNQVLESFQKHEHFSLKHAGIMVVHRYFRMAVTYLTCVAMFNTSLVRNISGALNIESTFSHEVACKKGWFYSLLLINNFQYMRDLCNGISWYIGADFQLYCLNIIVLYVILKYKLNFTKVLALLVAFSTVVYAIIIYIYDMDIIFRLYTRNIELRKFLNSFSFIVSYSSTYSMMNASFVGVIFGVIYFRNKHQQFNIKWKLQCLWASLFFGLPTLAVLLASNEARGLSAIILGPIVKPLFVTGIGVGILGMSHGIGGIVKRICEWEVAVIVGNFSYCLYLFQLPAVVYQTALTNYPLRIGYSRIVFDYIVAVMISFVFGGAMTLLVEEPGITLQKMWLPQLRKSPGVKIKEENGTSVSTNKSD</sequence>
<feature type="transmembrane region" description="Helical" evidence="1">
    <location>
        <begin position="352"/>
        <end position="371"/>
    </location>
</feature>
<dbReference type="InterPro" id="IPR052728">
    <property type="entry name" value="O2_lipid_transport_reg"/>
</dbReference>
<gene>
    <name evidence="3" type="ORF">PHAECO_LOCUS596</name>
</gene>
<keyword evidence="1" id="KW-1133">Transmembrane helix</keyword>
<feature type="transmembrane region" description="Helical" evidence="1">
    <location>
        <begin position="209"/>
        <end position="232"/>
    </location>
</feature>
<feature type="transmembrane region" description="Helical" evidence="1">
    <location>
        <begin position="494"/>
        <end position="513"/>
    </location>
</feature>
<dbReference type="EMBL" id="OU896707">
    <property type="protein sequence ID" value="CAH1116483.1"/>
    <property type="molecule type" value="Genomic_DNA"/>
</dbReference>
<feature type="transmembrane region" description="Helical" evidence="1">
    <location>
        <begin position="459"/>
        <end position="482"/>
    </location>
</feature>
<dbReference type="AlphaFoldDB" id="A0A9P0GNC5"/>
<keyword evidence="1" id="KW-0812">Transmembrane</keyword>